<dbReference type="SUPFAM" id="SSF46785">
    <property type="entry name" value="Winged helix' DNA-binding domain"/>
    <property type="match status" value="1"/>
</dbReference>
<dbReference type="Gene3D" id="1.10.10.10">
    <property type="entry name" value="Winged helix-like DNA-binding domain superfamily/Winged helix DNA-binding domain"/>
    <property type="match status" value="1"/>
</dbReference>
<keyword evidence="6" id="KW-1185">Reference proteome</keyword>
<reference evidence="5 6" key="1">
    <citation type="submission" date="2023-07" db="EMBL/GenBank/DDBJ databases">
        <title>Sorghum-associated microbial communities from plants grown in Nebraska, USA.</title>
        <authorList>
            <person name="Schachtman D."/>
        </authorList>
    </citation>
    <scope>NUCLEOTIDE SEQUENCE [LARGE SCALE GENOMIC DNA]</scope>
    <source>
        <strain evidence="5 6">CC258</strain>
    </source>
</reference>
<keyword evidence="2 5" id="KW-0238">DNA-binding</keyword>
<keyword evidence="3" id="KW-0804">Transcription</keyword>
<dbReference type="Proteomes" id="UP001267290">
    <property type="component" value="Unassembled WGS sequence"/>
</dbReference>
<proteinExistence type="predicted"/>
<dbReference type="InterPro" id="IPR000835">
    <property type="entry name" value="HTH_MarR-typ"/>
</dbReference>
<keyword evidence="1" id="KW-0805">Transcription regulation</keyword>
<evidence type="ECO:0000256" key="2">
    <source>
        <dbReference type="ARBA" id="ARBA00023125"/>
    </source>
</evidence>
<protein>
    <submittedName>
        <fullName evidence="5">DNA-binding MarR family transcriptional regulator</fullName>
    </submittedName>
</protein>
<dbReference type="PROSITE" id="PS50995">
    <property type="entry name" value="HTH_MARR_2"/>
    <property type="match status" value="1"/>
</dbReference>
<evidence type="ECO:0000313" key="5">
    <source>
        <dbReference type="EMBL" id="MDR6551947.1"/>
    </source>
</evidence>
<feature type="domain" description="HTH marR-type" evidence="4">
    <location>
        <begin position="1"/>
        <end position="136"/>
    </location>
</feature>
<dbReference type="PRINTS" id="PR00598">
    <property type="entry name" value="HTHMARR"/>
</dbReference>
<dbReference type="SMART" id="SM00347">
    <property type="entry name" value="HTH_MARR"/>
    <property type="match status" value="1"/>
</dbReference>
<comment type="caution">
    <text evidence="5">The sequence shown here is derived from an EMBL/GenBank/DDBJ whole genome shotgun (WGS) entry which is preliminary data.</text>
</comment>
<evidence type="ECO:0000256" key="3">
    <source>
        <dbReference type="ARBA" id="ARBA00023163"/>
    </source>
</evidence>
<sequence length="141" mass="16394">MELFEITGFQVNRTNVKMNNYFTKQLKQFEITPEQWGILSVLDSDKATTQKDLAETIDRDQTTIVRMIHSLEKKEIVKRVVNDTDKRSHNLYLTAKGVRLKSKVLPVVLEAHNHVTRYLSMSEISELKVILEKLYASVKDE</sequence>
<dbReference type="Pfam" id="PF01047">
    <property type="entry name" value="MarR"/>
    <property type="match status" value="1"/>
</dbReference>
<evidence type="ECO:0000259" key="4">
    <source>
        <dbReference type="PROSITE" id="PS50995"/>
    </source>
</evidence>
<evidence type="ECO:0000256" key="1">
    <source>
        <dbReference type="ARBA" id="ARBA00023015"/>
    </source>
</evidence>
<organism evidence="5 6">
    <name type="scientific">Paenibacillus qinlingensis</name>
    <dbReference type="NCBI Taxonomy" id="1837343"/>
    <lineage>
        <taxon>Bacteria</taxon>
        <taxon>Bacillati</taxon>
        <taxon>Bacillota</taxon>
        <taxon>Bacilli</taxon>
        <taxon>Bacillales</taxon>
        <taxon>Paenibacillaceae</taxon>
        <taxon>Paenibacillus</taxon>
    </lineage>
</organism>
<dbReference type="EMBL" id="JAVDSB010000004">
    <property type="protein sequence ID" value="MDR6551947.1"/>
    <property type="molecule type" value="Genomic_DNA"/>
</dbReference>
<dbReference type="InterPro" id="IPR036388">
    <property type="entry name" value="WH-like_DNA-bd_sf"/>
</dbReference>
<dbReference type="RefSeq" id="WP_310499498.1">
    <property type="nucleotide sequence ID" value="NZ_JAVDSB010000004.1"/>
</dbReference>
<gene>
    <name evidence="5" type="ORF">J2736_003136</name>
</gene>
<dbReference type="PANTHER" id="PTHR42756:SF1">
    <property type="entry name" value="TRANSCRIPTIONAL REPRESSOR OF EMRAB OPERON"/>
    <property type="match status" value="1"/>
</dbReference>
<accession>A0ABU1NYN6</accession>
<dbReference type="GO" id="GO:0003677">
    <property type="term" value="F:DNA binding"/>
    <property type="evidence" value="ECO:0007669"/>
    <property type="project" value="UniProtKB-KW"/>
</dbReference>
<dbReference type="PANTHER" id="PTHR42756">
    <property type="entry name" value="TRANSCRIPTIONAL REGULATOR, MARR"/>
    <property type="match status" value="1"/>
</dbReference>
<evidence type="ECO:0000313" key="6">
    <source>
        <dbReference type="Proteomes" id="UP001267290"/>
    </source>
</evidence>
<dbReference type="InterPro" id="IPR036390">
    <property type="entry name" value="WH_DNA-bd_sf"/>
</dbReference>
<name>A0ABU1NYN6_9BACL</name>